<dbReference type="Pfam" id="PF03372">
    <property type="entry name" value="Exo_endo_phos"/>
    <property type="match status" value="1"/>
</dbReference>
<dbReference type="CDD" id="cd09083">
    <property type="entry name" value="EEP-1"/>
    <property type="match status" value="1"/>
</dbReference>
<dbReference type="AlphaFoldDB" id="A0A9X1V332"/>
<dbReference type="EMBL" id="JAKVTV010000003">
    <property type="protein sequence ID" value="MCH4823380.1"/>
    <property type="molecule type" value="Genomic_DNA"/>
</dbReference>
<evidence type="ECO:0000256" key="1">
    <source>
        <dbReference type="SAM" id="SignalP"/>
    </source>
</evidence>
<keyword evidence="4" id="KW-1185">Reference proteome</keyword>
<gene>
    <name evidence="3" type="ORF">ML462_09355</name>
</gene>
<keyword evidence="3" id="KW-0540">Nuclease</keyword>
<dbReference type="Proteomes" id="UP001139226">
    <property type="component" value="Unassembled WGS sequence"/>
</dbReference>
<protein>
    <submittedName>
        <fullName evidence="3">Endonuclease/exonuclease/phosphatase family protein</fullName>
    </submittedName>
</protein>
<dbReference type="Gene3D" id="3.60.10.10">
    <property type="entry name" value="Endonuclease/exonuclease/phosphatase"/>
    <property type="match status" value="1"/>
</dbReference>
<dbReference type="InterPro" id="IPR036691">
    <property type="entry name" value="Endo/exonu/phosph_ase_sf"/>
</dbReference>
<dbReference type="GO" id="GO:0004519">
    <property type="term" value="F:endonuclease activity"/>
    <property type="evidence" value="ECO:0007669"/>
    <property type="project" value="UniProtKB-KW"/>
</dbReference>
<feature type="domain" description="Endonuclease/exonuclease/phosphatase" evidence="2">
    <location>
        <begin position="27"/>
        <end position="267"/>
    </location>
</feature>
<feature type="signal peptide" evidence="1">
    <location>
        <begin position="1"/>
        <end position="22"/>
    </location>
</feature>
<reference evidence="3" key="1">
    <citation type="submission" date="2022-03" db="EMBL/GenBank/DDBJ databases">
        <title>Gramella crocea sp. nov., isolated from activated sludge of a seafood processing plant.</title>
        <authorList>
            <person name="Zhang X."/>
        </authorList>
    </citation>
    <scope>NUCLEOTIDE SEQUENCE</scope>
    <source>
        <strain evidence="3">YJ019</strain>
    </source>
</reference>
<name>A0A9X1V332_9FLAO</name>
<feature type="chain" id="PRO_5040999941" evidence="1">
    <location>
        <begin position="23"/>
        <end position="279"/>
    </location>
</feature>
<dbReference type="SUPFAM" id="SSF56219">
    <property type="entry name" value="DNase I-like"/>
    <property type="match status" value="1"/>
</dbReference>
<dbReference type="PANTHER" id="PTHR12121">
    <property type="entry name" value="CARBON CATABOLITE REPRESSOR PROTEIN 4"/>
    <property type="match status" value="1"/>
</dbReference>
<comment type="caution">
    <text evidence="3">The sequence shown here is derived from an EMBL/GenBank/DDBJ whole genome shotgun (WGS) entry which is preliminary data.</text>
</comment>
<evidence type="ECO:0000259" key="2">
    <source>
        <dbReference type="Pfam" id="PF03372"/>
    </source>
</evidence>
<evidence type="ECO:0000313" key="4">
    <source>
        <dbReference type="Proteomes" id="UP001139226"/>
    </source>
</evidence>
<accession>A0A9X1V332</accession>
<dbReference type="InterPro" id="IPR050410">
    <property type="entry name" value="CCR4/nocturin_mRNA_transcr"/>
</dbReference>
<dbReference type="PANTHER" id="PTHR12121:SF36">
    <property type="entry name" value="ENDONUCLEASE_EXONUCLEASE_PHOSPHATASE DOMAIN-CONTAINING PROTEIN"/>
    <property type="match status" value="1"/>
</dbReference>
<evidence type="ECO:0000313" key="3">
    <source>
        <dbReference type="EMBL" id="MCH4823380.1"/>
    </source>
</evidence>
<proteinExistence type="predicted"/>
<dbReference type="RefSeq" id="WP_240713557.1">
    <property type="nucleotide sequence ID" value="NZ_JAKVTV010000003.1"/>
</dbReference>
<dbReference type="InterPro" id="IPR005135">
    <property type="entry name" value="Endo/exonuclease/phosphatase"/>
</dbReference>
<dbReference type="GO" id="GO:0000175">
    <property type="term" value="F:3'-5'-RNA exonuclease activity"/>
    <property type="evidence" value="ECO:0007669"/>
    <property type="project" value="TreeGrafter"/>
</dbReference>
<keyword evidence="3" id="KW-0255">Endonuclease</keyword>
<keyword evidence="1" id="KW-0732">Signal</keyword>
<organism evidence="3 4">
    <name type="scientific">Christiangramia lutea</name>
    <dbReference type="NCBI Taxonomy" id="1607951"/>
    <lineage>
        <taxon>Bacteria</taxon>
        <taxon>Pseudomonadati</taxon>
        <taxon>Bacteroidota</taxon>
        <taxon>Flavobacteriia</taxon>
        <taxon>Flavobacteriales</taxon>
        <taxon>Flavobacteriaceae</taxon>
        <taxon>Christiangramia</taxon>
    </lineage>
</organism>
<keyword evidence="3" id="KW-0378">Hydrolase</keyword>
<sequence length="279" mass="32387">MMTIRSIFLTGVLFLLSLTMMAQTQVMTYNIKYANENDGENSWSKRKDWITSQINFYEPDVLGMQEAVKSQLDHFSENIKNYAVIGEARDGGDKGEFSAILYKEDNFKVLKEDTFWLSQTPDEVSRGWDADFNRVCTYALFENKKTREKFWIFNTHFDHVGTEARQESSKLIISKIKELNKDNLPVLLMGDFNLEPDSEEIKMISEFLADSKDKAENTFGPEGTFNGYNFSEPVTRRIDYIFSNEKVKVKKYAVLSDSKDLRYPSDHLPVMVEVEFPEE</sequence>